<sequence>MTQPQAVQSHVKRLVITGCKVELIFRVEQGTHWSVQGIVECGTEGNRREQRFSTDRFDTMEAAEQEALRQAEHLLGHNEDRSTSRTKNWNETTQPGGRNADDRTVDS</sequence>
<gene>
    <name evidence="2" type="ORF">NSJP_3354</name>
</gene>
<evidence type="ECO:0000256" key="1">
    <source>
        <dbReference type="SAM" id="MobiDB-lite"/>
    </source>
</evidence>
<keyword evidence="3" id="KW-1185">Reference proteome</keyword>
<reference evidence="2 3" key="1">
    <citation type="submission" date="2017-03" db="EMBL/GenBank/DDBJ databases">
        <authorList>
            <person name="Afonso C.L."/>
            <person name="Miller P.J."/>
            <person name="Scott M.A."/>
            <person name="Spackman E."/>
            <person name="Goraichik I."/>
            <person name="Dimitrov K.M."/>
            <person name="Suarez D.L."/>
            <person name="Swayne D.E."/>
        </authorList>
    </citation>
    <scope>NUCLEOTIDE SEQUENCE [LARGE SCALE GENOMIC DNA]</scope>
    <source>
        <strain evidence="2">Genome sequencing of Nitrospira japonica strain NJ11</strain>
    </source>
</reference>
<dbReference type="Proteomes" id="UP000192042">
    <property type="component" value="Chromosome I"/>
</dbReference>
<dbReference type="STRING" id="1325564.NSJP_3354"/>
<evidence type="ECO:0000313" key="2">
    <source>
        <dbReference type="EMBL" id="SLM49521.1"/>
    </source>
</evidence>
<evidence type="ECO:0000313" key="3">
    <source>
        <dbReference type="Proteomes" id="UP000192042"/>
    </source>
</evidence>
<protein>
    <submittedName>
        <fullName evidence="2">Uncharacterized protein</fullName>
    </submittedName>
</protein>
<feature type="compositionally biased region" description="Basic and acidic residues" evidence="1">
    <location>
        <begin position="69"/>
        <end position="83"/>
    </location>
</feature>
<dbReference type="KEGG" id="nja:NSJP_3354"/>
<name>A0A1W1I9B2_9BACT</name>
<organism evidence="2 3">
    <name type="scientific">Nitrospira japonica</name>
    <dbReference type="NCBI Taxonomy" id="1325564"/>
    <lineage>
        <taxon>Bacteria</taxon>
        <taxon>Pseudomonadati</taxon>
        <taxon>Nitrospirota</taxon>
        <taxon>Nitrospiria</taxon>
        <taxon>Nitrospirales</taxon>
        <taxon>Nitrospiraceae</taxon>
        <taxon>Nitrospira</taxon>
    </lineage>
</organism>
<dbReference type="EMBL" id="LT828648">
    <property type="protein sequence ID" value="SLM49521.1"/>
    <property type="molecule type" value="Genomic_DNA"/>
</dbReference>
<feature type="compositionally biased region" description="Polar residues" evidence="1">
    <location>
        <begin position="85"/>
        <end position="96"/>
    </location>
</feature>
<accession>A0A1W1I9B2</accession>
<feature type="region of interest" description="Disordered" evidence="1">
    <location>
        <begin position="69"/>
        <end position="107"/>
    </location>
</feature>
<dbReference type="AlphaFoldDB" id="A0A1W1I9B2"/>
<proteinExistence type="predicted"/>